<sequence length="90" mass="9705">MEAMAKGLPVAASAVSGVPEGLGDTGQLLTSPMFGNPQSTIQELVTTLKDWVSDATRRQQVGLACKQQAEKMFREERMIEETVAIVQAIL</sequence>
<dbReference type="AlphaFoldDB" id="A0A2T1DVX1"/>
<organism evidence="1 2">
    <name type="scientific">Stenomitos frigidus ULC18</name>
    <dbReference type="NCBI Taxonomy" id="2107698"/>
    <lineage>
        <taxon>Bacteria</taxon>
        <taxon>Bacillati</taxon>
        <taxon>Cyanobacteriota</taxon>
        <taxon>Cyanophyceae</taxon>
        <taxon>Leptolyngbyales</taxon>
        <taxon>Leptolyngbyaceae</taxon>
        <taxon>Stenomitos</taxon>
    </lineage>
</organism>
<protein>
    <recommendedName>
        <fullName evidence="3">Glycosyl transferase family 1 domain-containing protein</fullName>
    </recommendedName>
</protein>
<name>A0A2T1DVX1_9CYAN</name>
<reference evidence="2" key="1">
    <citation type="submission" date="2018-02" db="EMBL/GenBank/DDBJ databases">
        <authorList>
            <person name="Moore K."/>
            <person name="Momper L."/>
        </authorList>
    </citation>
    <scope>NUCLEOTIDE SEQUENCE [LARGE SCALE GENOMIC DNA]</scope>
    <source>
        <strain evidence="2">ULC18</strain>
    </source>
</reference>
<dbReference type="Proteomes" id="UP000239576">
    <property type="component" value="Unassembled WGS sequence"/>
</dbReference>
<gene>
    <name evidence="1" type="ORF">C7B82_26910</name>
</gene>
<proteinExistence type="predicted"/>
<evidence type="ECO:0000313" key="1">
    <source>
        <dbReference type="EMBL" id="PSB24645.1"/>
    </source>
</evidence>
<comment type="caution">
    <text evidence="1">The sequence shown here is derived from an EMBL/GenBank/DDBJ whole genome shotgun (WGS) entry which is preliminary data.</text>
</comment>
<reference evidence="1 2" key="2">
    <citation type="submission" date="2018-03" db="EMBL/GenBank/DDBJ databases">
        <title>The ancient ancestry and fast evolution of plastids.</title>
        <authorList>
            <person name="Moore K.R."/>
            <person name="Magnabosco C."/>
            <person name="Momper L."/>
            <person name="Gold D.A."/>
            <person name="Bosak T."/>
            <person name="Fournier G.P."/>
        </authorList>
    </citation>
    <scope>NUCLEOTIDE SEQUENCE [LARGE SCALE GENOMIC DNA]</scope>
    <source>
        <strain evidence="1 2">ULC18</strain>
    </source>
</reference>
<keyword evidence="2" id="KW-1185">Reference proteome</keyword>
<evidence type="ECO:0000313" key="2">
    <source>
        <dbReference type="Proteomes" id="UP000239576"/>
    </source>
</evidence>
<dbReference type="SUPFAM" id="SSF53756">
    <property type="entry name" value="UDP-Glycosyltransferase/glycogen phosphorylase"/>
    <property type="match status" value="1"/>
</dbReference>
<dbReference type="Gene3D" id="3.40.50.2000">
    <property type="entry name" value="Glycogen Phosphorylase B"/>
    <property type="match status" value="1"/>
</dbReference>
<accession>A0A2T1DVX1</accession>
<dbReference type="EMBL" id="PVWK01000142">
    <property type="protein sequence ID" value="PSB24645.1"/>
    <property type="molecule type" value="Genomic_DNA"/>
</dbReference>
<evidence type="ECO:0008006" key="3">
    <source>
        <dbReference type="Google" id="ProtNLM"/>
    </source>
</evidence>